<protein>
    <recommendedName>
        <fullName evidence="1">KAP NTPase domain-containing protein</fullName>
    </recommendedName>
</protein>
<dbReference type="AlphaFoldDB" id="A0A7X0SAM9"/>
<dbReference type="InterPro" id="IPR027417">
    <property type="entry name" value="P-loop_NTPase"/>
</dbReference>
<gene>
    <name evidence="2" type="ORF">H7E68_05160</name>
</gene>
<evidence type="ECO:0000259" key="1">
    <source>
        <dbReference type="Pfam" id="PF07693"/>
    </source>
</evidence>
<evidence type="ECO:0000313" key="2">
    <source>
        <dbReference type="EMBL" id="MBB6714125.1"/>
    </source>
</evidence>
<dbReference type="Pfam" id="PF07693">
    <property type="entry name" value="KAP_NTPase"/>
    <property type="match status" value="1"/>
</dbReference>
<reference evidence="2 3" key="1">
    <citation type="submission" date="2020-08" db="EMBL/GenBank/DDBJ databases">
        <title>Clostridia isolated from Swiss meat.</title>
        <authorList>
            <person name="Wambui J."/>
            <person name="Stevens M.J.A."/>
            <person name="Stephan R."/>
        </authorList>
    </citation>
    <scope>NUCLEOTIDE SEQUENCE [LARGE SCALE GENOMIC DNA]</scope>
    <source>
        <strain evidence="2 3">CM001</strain>
    </source>
</reference>
<evidence type="ECO:0000313" key="3">
    <source>
        <dbReference type="Proteomes" id="UP000585258"/>
    </source>
</evidence>
<dbReference type="SUPFAM" id="SSF52540">
    <property type="entry name" value="P-loop containing nucleoside triphosphate hydrolases"/>
    <property type="match status" value="1"/>
</dbReference>
<dbReference type="RefSeq" id="WP_185163801.1">
    <property type="nucleotide sequence ID" value="NZ_JACKWY010000002.1"/>
</dbReference>
<dbReference type="Proteomes" id="UP000585258">
    <property type="component" value="Unassembled WGS sequence"/>
</dbReference>
<accession>A0A7X0SAM9</accession>
<sequence>MNNVQAKNVLNRIFDEENTRINYKQCILVNGPWGIGKTHFIQNYFSENKDKYELVYITVFGKKTVKDIEKSILINLLPGFKNFNKENGGAKVGKEVFKDISKKFLGINIENYINSFSIEDIPSILNENKHKIICFDDIERKSDSIEMKDLLGLIERTKSKFDVIIIGNLDEIEKNHIEIFNRYKEKVIDNTITINNFDRDTLKSVLKNMKVENMDIIIDVYLNDNTSFGKKLNCKTFLVDRISNLRIFMKYVELIIMLERYLAPYSVEKEVAKICKSVIYNHYFPVEDKKKNSMNFDKFNIYKTIKKVLLNEDIERDEFREYFIANSEIRKDIESIYSAYTLNETQFNELINKIYIKIKNSDLEYFIKQKNVIQLISALNEVNINNNDIVENLFMICIELYSPENYKAYEKINYLELNSSDDYGNEIGCDNTTREFIENINQKCEEKFNQFINRKYEDAMYNKEYEEIIKIANFNPIKKIEDFEEIFDNYFDELNRNYSNEVGSKINILIDRTNSEIISDFFIKRIKTEKQITKIKKYECFDFILEEKIQAEDQAEYYENNPQEEYE</sequence>
<comment type="caution">
    <text evidence="2">The sequence shown here is derived from an EMBL/GenBank/DDBJ whole genome shotgun (WGS) entry which is preliminary data.</text>
</comment>
<dbReference type="EMBL" id="JACKWY010000002">
    <property type="protein sequence ID" value="MBB6714125.1"/>
    <property type="molecule type" value="Genomic_DNA"/>
</dbReference>
<proteinExistence type="predicted"/>
<dbReference type="InterPro" id="IPR011646">
    <property type="entry name" value="KAP_P-loop"/>
</dbReference>
<organism evidence="2 3">
    <name type="scientific">Clostridium gasigenes</name>
    <dbReference type="NCBI Taxonomy" id="94869"/>
    <lineage>
        <taxon>Bacteria</taxon>
        <taxon>Bacillati</taxon>
        <taxon>Bacillota</taxon>
        <taxon>Clostridia</taxon>
        <taxon>Eubacteriales</taxon>
        <taxon>Clostridiaceae</taxon>
        <taxon>Clostridium</taxon>
    </lineage>
</organism>
<feature type="domain" description="KAP NTPase" evidence="1">
    <location>
        <begin position="22"/>
        <end position="254"/>
    </location>
</feature>
<dbReference type="Gene3D" id="3.40.50.300">
    <property type="entry name" value="P-loop containing nucleotide triphosphate hydrolases"/>
    <property type="match status" value="1"/>
</dbReference>
<name>A0A7X0SAM9_9CLOT</name>